<dbReference type="Proteomes" id="UP000736164">
    <property type="component" value="Unassembled WGS sequence"/>
</dbReference>
<name>A0A8J7NVQ1_ATRSP</name>
<sequence>MDFLAFLLINVCVRWTEITGYSFKESVHLIVTSEVYSARSFTLDPVVNLQQLRAKPGNLLNYCTVLFLGLASWVCGHKEVLKATVVLLLLFSHQCLAAPQVSASQRADAELGEKSPSLTMTNPFSSGEEERRLLKMYINSNLKEVQGSPDHMTWEQEIFYLFSLHDYDKSGEMDGLELMKLLSDFISHQSLTQQSSESVISMVDVLLQTQDLNQDGMLNPTELLSPPIEHRSAPADQQPNQVEADTTAHAPPEQGTQPASLLQSEESVPQTEQLQDSKAPEPPGSHSAEQHSLEIQDQQIQETGEEREEQFKEPPGHQEEPDM</sequence>
<comment type="caution">
    <text evidence="8">The sequence shown here is derived from an EMBL/GenBank/DDBJ whole genome shotgun (WGS) entry which is preliminary data.</text>
</comment>
<dbReference type="PANTHER" id="PTHR23104:SF15">
    <property type="entry name" value="CELL GROWTH REGULATOR WITH EF HAND DOMAIN PROTEIN 1"/>
    <property type="match status" value="1"/>
</dbReference>
<evidence type="ECO:0000256" key="3">
    <source>
        <dbReference type="ARBA" id="ARBA00022737"/>
    </source>
</evidence>
<dbReference type="PROSITE" id="PS50222">
    <property type="entry name" value="EF_HAND_2"/>
    <property type="match status" value="1"/>
</dbReference>
<dbReference type="GO" id="GO:0005509">
    <property type="term" value="F:calcium ion binding"/>
    <property type="evidence" value="ECO:0007669"/>
    <property type="project" value="InterPro"/>
</dbReference>
<feature type="region of interest" description="Disordered" evidence="5">
    <location>
        <begin position="217"/>
        <end position="323"/>
    </location>
</feature>
<dbReference type="AlphaFoldDB" id="A0A8J7NVQ1"/>
<keyword evidence="1" id="KW-0479">Metal-binding</keyword>
<dbReference type="InterPro" id="IPR018247">
    <property type="entry name" value="EF_Hand_1_Ca_BS"/>
</dbReference>
<dbReference type="Gene3D" id="1.10.238.10">
    <property type="entry name" value="EF-hand"/>
    <property type="match status" value="1"/>
</dbReference>
<dbReference type="InterPro" id="IPR052110">
    <property type="entry name" value="MCFD2-like"/>
</dbReference>
<evidence type="ECO:0000256" key="1">
    <source>
        <dbReference type="ARBA" id="ARBA00022723"/>
    </source>
</evidence>
<keyword evidence="3" id="KW-0677">Repeat</keyword>
<reference evidence="8" key="1">
    <citation type="journal article" date="2021" name="Cell">
        <title>Tracing the genetic footprints of vertebrate landing in non-teleost ray-finned fishes.</title>
        <authorList>
            <person name="Bi X."/>
            <person name="Wang K."/>
            <person name="Yang L."/>
            <person name="Pan H."/>
            <person name="Jiang H."/>
            <person name="Wei Q."/>
            <person name="Fang M."/>
            <person name="Yu H."/>
            <person name="Zhu C."/>
            <person name="Cai Y."/>
            <person name="He Y."/>
            <person name="Gan X."/>
            <person name="Zeng H."/>
            <person name="Yu D."/>
            <person name="Zhu Y."/>
            <person name="Jiang H."/>
            <person name="Qiu Q."/>
            <person name="Yang H."/>
            <person name="Zhang Y.E."/>
            <person name="Wang W."/>
            <person name="Zhu M."/>
            <person name="He S."/>
            <person name="Zhang G."/>
        </authorList>
    </citation>
    <scope>NUCLEOTIDE SEQUENCE</scope>
    <source>
        <strain evidence="8">Allg_001</strain>
    </source>
</reference>
<feature type="chain" id="PRO_5035218332" evidence="6">
    <location>
        <begin position="21"/>
        <end position="323"/>
    </location>
</feature>
<feature type="compositionally biased region" description="Basic and acidic residues" evidence="5">
    <location>
        <begin position="309"/>
        <end position="323"/>
    </location>
</feature>
<dbReference type="InterPro" id="IPR011992">
    <property type="entry name" value="EF-hand-dom_pair"/>
</dbReference>
<keyword evidence="2 6" id="KW-0732">Signal</keyword>
<evidence type="ECO:0000256" key="6">
    <source>
        <dbReference type="SAM" id="SignalP"/>
    </source>
</evidence>
<evidence type="ECO:0000313" key="9">
    <source>
        <dbReference type="Proteomes" id="UP000736164"/>
    </source>
</evidence>
<evidence type="ECO:0000259" key="7">
    <source>
        <dbReference type="PROSITE" id="PS50222"/>
    </source>
</evidence>
<feature type="domain" description="EF-hand" evidence="7">
    <location>
        <begin position="153"/>
        <end position="188"/>
    </location>
</feature>
<feature type="signal peptide" evidence="6">
    <location>
        <begin position="1"/>
        <end position="20"/>
    </location>
</feature>
<feature type="compositionally biased region" description="Polar residues" evidence="5">
    <location>
        <begin position="254"/>
        <end position="276"/>
    </location>
</feature>
<protein>
    <submittedName>
        <fullName evidence="8">CGRE1 protein</fullName>
    </submittedName>
</protein>
<evidence type="ECO:0000256" key="2">
    <source>
        <dbReference type="ARBA" id="ARBA00022729"/>
    </source>
</evidence>
<dbReference type="SUPFAM" id="SSF47473">
    <property type="entry name" value="EF-hand"/>
    <property type="match status" value="1"/>
</dbReference>
<dbReference type="PROSITE" id="PS00018">
    <property type="entry name" value="EF_HAND_1"/>
    <property type="match status" value="2"/>
</dbReference>
<organism evidence="8 9">
    <name type="scientific">Atractosteus spatula</name>
    <name type="common">Alligator gar</name>
    <name type="synonym">Lepisosteus spatula</name>
    <dbReference type="NCBI Taxonomy" id="7917"/>
    <lineage>
        <taxon>Eukaryota</taxon>
        <taxon>Metazoa</taxon>
        <taxon>Chordata</taxon>
        <taxon>Craniata</taxon>
        <taxon>Vertebrata</taxon>
        <taxon>Euteleostomi</taxon>
        <taxon>Actinopterygii</taxon>
        <taxon>Neopterygii</taxon>
        <taxon>Holostei</taxon>
        <taxon>Semionotiformes</taxon>
        <taxon>Lepisosteidae</taxon>
        <taxon>Atractosteus</taxon>
    </lineage>
</organism>
<dbReference type="PANTHER" id="PTHR23104">
    <property type="entry name" value="MULTIPLE COAGULATION FACTOR DEFICIENCY PROTEIN 2 NEURAL STEM CELL DERIVED NEURONAL SURVIVAL PROTEIN"/>
    <property type="match status" value="1"/>
</dbReference>
<evidence type="ECO:0000256" key="4">
    <source>
        <dbReference type="ARBA" id="ARBA00022837"/>
    </source>
</evidence>
<dbReference type="EMBL" id="JAAWVO010040568">
    <property type="protein sequence ID" value="MBN3318600.1"/>
    <property type="molecule type" value="Genomic_DNA"/>
</dbReference>
<keyword evidence="9" id="KW-1185">Reference proteome</keyword>
<feature type="non-terminal residue" evidence="8">
    <location>
        <position position="323"/>
    </location>
</feature>
<proteinExistence type="predicted"/>
<feature type="compositionally biased region" description="Polar residues" evidence="5">
    <location>
        <begin position="235"/>
        <end position="244"/>
    </location>
</feature>
<accession>A0A8J7NVQ1</accession>
<dbReference type="InterPro" id="IPR002048">
    <property type="entry name" value="EF_hand_dom"/>
</dbReference>
<keyword evidence="4" id="KW-0106">Calcium</keyword>
<evidence type="ECO:0000256" key="5">
    <source>
        <dbReference type="SAM" id="MobiDB-lite"/>
    </source>
</evidence>
<gene>
    <name evidence="8" type="primary">Cgref1</name>
    <name evidence="8" type="ORF">GTO95_0006054</name>
</gene>
<feature type="non-terminal residue" evidence="8">
    <location>
        <position position="1"/>
    </location>
</feature>
<evidence type="ECO:0000313" key="8">
    <source>
        <dbReference type="EMBL" id="MBN3318600.1"/>
    </source>
</evidence>